<keyword evidence="4" id="KW-1185">Reference proteome</keyword>
<feature type="compositionally biased region" description="Basic and acidic residues" evidence="1">
    <location>
        <begin position="53"/>
        <end position="64"/>
    </location>
</feature>
<dbReference type="EMBL" id="ML122270">
    <property type="protein sequence ID" value="RPD59452.1"/>
    <property type="molecule type" value="Genomic_DNA"/>
</dbReference>
<proteinExistence type="predicted"/>
<evidence type="ECO:0000313" key="4">
    <source>
        <dbReference type="Proteomes" id="UP000313359"/>
    </source>
</evidence>
<dbReference type="STRING" id="1328759.A0A5C2S6S5"/>
<dbReference type="Proteomes" id="UP000313359">
    <property type="component" value="Unassembled WGS sequence"/>
</dbReference>
<protein>
    <recommendedName>
        <fullName evidence="2">Histone deacetylase complex subunit SAP30 Sin3 binding domain-containing protein</fullName>
    </recommendedName>
</protein>
<reference evidence="3" key="1">
    <citation type="journal article" date="2018" name="Genome Biol. Evol.">
        <title>Genomics and development of Lentinus tigrinus, a white-rot wood-decaying mushroom with dimorphic fruiting bodies.</title>
        <authorList>
            <person name="Wu B."/>
            <person name="Xu Z."/>
            <person name="Knudson A."/>
            <person name="Carlson A."/>
            <person name="Chen N."/>
            <person name="Kovaka S."/>
            <person name="LaButti K."/>
            <person name="Lipzen A."/>
            <person name="Pennachio C."/>
            <person name="Riley R."/>
            <person name="Schakwitz W."/>
            <person name="Umezawa K."/>
            <person name="Ohm R.A."/>
            <person name="Grigoriev I.V."/>
            <person name="Nagy L.G."/>
            <person name="Gibbons J."/>
            <person name="Hibbett D."/>
        </authorList>
    </citation>
    <scope>NUCLEOTIDE SEQUENCE [LARGE SCALE GENOMIC DNA]</scope>
    <source>
        <strain evidence="3">ALCF2SS1-6</strain>
    </source>
</reference>
<feature type="region of interest" description="Disordered" evidence="1">
    <location>
        <begin position="124"/>
        <end position="197"/>
    </location>
</feature>
<dbReference type="AlphaFoldDB" id="A0A5C2S6S5"/>
<evidence type="ECO:0000256" key="1">
    <source>
        <dbReference type="SAM" id="MobiDB-lite"/>
    </source>
</evidence>
<sequence>MPNTSHPATTASAIPLPAPPQSTSGPRRAQGARKRAAAADDAAYHAAAGTKRAAGERADGDRDRVKRKRVEGSAAGVASGAAANTNGADKEEKGSLVDFTTLPSEALHRYLACFDLIPELDPSPLAAEDPGPPSSLLRPRSHIPPHGHALRRTSTTSPGPGPMPTAANRPRRDPGASRRRSSRLVEEERAPAPAPLHSDLSEVEGILARIAERHFREQEVKEVDTLAAFMCAVKAKSMFKDLS</sequence>
<feature type="compositionally biased region" description="Polar residues" evidence="1">
    <location>
        <begin position="1"/>
        <end position="12"/>
    </location>
</feature>
<dbReference type="Gene3D" id="6.10.160.20">
    <property type="match status" value="1"/>
</dbReference>
<accession>A0A5C2S6S5</accession>
<feature type="compositionally biased region" description="Basic residues" evidence="1">
    <location>
        <begin position="139"/>
        <end position="151"/>
    </location>
</feature>
<dbReference type="InterPro" id="IPR025718">
    <property type="entry name" value="SAP30_Sin3-bd"/>
</dbReference>
<dbReference type="Pfam" id="PF13867">
    <property type="entry name" value="SAP30_Sin3_bdg"/>
    <property type="match status" value="1"/>
</dbReference>
<gene>
    <name evidence="3" type="ORF">L227DRAFT_612033</name>
</gene>
<feature type="domain" description="Histone deacetylase complex subunit SAP30 Sin3 binding" evidence="2">
    <location>
        <begin position="207"/>
        <end position="234"/>
    </location>
</feature>
<dbReference type="InterPro" id="IPR038291">
    <property type="entry name" value="SAP30_C_sf"/>
</dbReference>
<organism evidence="3 4">
    <name type="scientific">Lentinus tigrinus ALCF2SS1-6</name>
    <dbReference type="NCBI Taxonomy" id="1328759"/>
    <lineage>
        <taxon>Eukaryota</taxon>
        <taxon>Fungi</taxon>
        <taxon>Dikarya</taxon>
        <taxon>Basidiomycota</taxon>
        <taxon>Agaricomycotina</taxon>
        <taxon>Agaricomycetes</taxon>
        <taxon>Polyporales</taxon>
        <taxon>Polyporaceae</taxon>
        <taxon>Lentinus</taxon>
    </lineage>
</organism>
<evidence type="ECO:0000259" key="2">
    <source>
        <dbReference type="Pfam" id="PF13867"/>
    </source>
</evidence>
<name>A0A5C2S6S5_9APHY</name>
<feature type="compositionally biased region" description="Low complexity" evidence="1">
    <location>
        <begin position="72"/>
        <end position="87"/>
    </location>
</feature>
<dbReference type="OrthoDB" id="3361956at2759"/>
<evidence type="ECO:0000313" key="3">
    <source>
        <dbReference type="EMBL" id="RPD59452.1"/>
    </source>
</evidence>
<feature type="region of interest" description="Disordered" evidence="1">
    <location>
        <begin position="1"/>
        <end position="93"/>
    </location>
</feature>
<feature type="compositionally biased region" description="Low complexity" evidence="1">
    <location>
        <begin position="39"/>
        <end position="48"/>
    </location>
</feature>